<dbReference type="AlphaFoldDB" id="A0A1G8ZWH6"/>
<feature type="binding site" evidence="4">
    <location>
        <position position="215"/>
    </location>
    <ligand>
        <name>ATP</name>
        <dbReference type="ChEBI" id="CHEBI:30616"/>
    </ligand>
</feature>
<evidence type="ECO:0000259" key="6">
    <source>
        <dbReference type="PROSITE" id="PS50975"/>
    </source>
</evidence>
<evidence type="ECO:0000256" key="3">
    <source>
        <dbReference type="ARBA" id="ARBA00022840"/>
    </source>
</evidence>
<feature type="binding site" evidence="4">
    <location>
        <position position="192"/>
    </location>
    <ligand>
        <name>ATP</name>
        <dbReference type="ChEBI" id="CHEBI:30616"/>
    </ligand>
</feature>
<reference evidence="8" key="1">
    <citation type="submission" date="2016-10" db="EMBL/GenBank/DDBJ databases">
        <authorList>
            <person name="Varghese N."/>
            <person name="Submissions S."/>
        </authorList>
    </citation>
    <scope>NUCLEOTIDE SEQUENCE [LARGE SCALE GENOMIC DNA]</scope>
    <source>
        <strain evidence="8">CGMCC 1.8895</strain>
    </source>
</reference>
<dbReference type="UniPathway" id="UPA00074">
    <property type="reaction ID" value="UER00942"/>
</dbReference>
<keyword evidence="1 4" id="KW-0547">Nucleotide-binding</keyword>
<dbReference type="OrthoDB" id="9804625at2"/>
<dbReference type="PANTHER" id="PTHR11609:SF5">
    <property type="entry name" value="PHOSPHORIBOSYLAMINOIMIDAZOLE CARBOXYLASE"/>
    <property type="match status" value="1"/>
</dbReference>
<comment type="function">
    <text evidence="4">Catalyzes the ATP-dependent conversion of 5-aminoimidazole ribonucleotide (AIR) and HCO(3)(-) to N5-carboxyaminoimidazole ribonucleotide (N5-CAIR).</text>
</comment>
<feature type="domain" description="ATP-grasp" evidence="6">
    <location>
        <begin position="113"/>
        <end position="297"/>
    </location>
</feature>
<dbReference type="SUPFAM" id="SSF56059">
    <property type="entry name" value="Glutathione synthetase ATP-binding domain-like"/>
    <property type="match status" value="1"/>
</dbReference>
<comment type="function">
    <text evidence="5">Catalyzes the ATP-dependent conversion of 5-aminoimidazole ribonucleotide (AIR) and HCO(3)- to N5-carboxyaminoimidazole ribonucleotide (N5-CAIR).</text>
</comment>
<dbReference type="InterPro" id="IPR054350">
    <property type="entry name" value="PurT/PurK_preATP-grasp"/>
</dbReference>
<keyword evidence="3 4" id="KW-0067">ATP-binding</keyword>
<dbReference type="InterPro" id="IPR013815">
    <property type="entry name" value="ATP_grasp_subdomain_1"/>
</dbReference>
<dbReference type="EMBL" id="FNFY01000001">
    <property type="protein sequence ID" value="SDK18695.1"/>
    <property type="molecule type" value="Genomic_DNA"/>
</dbReference>
<accession>A0A1G8ZWH6</accession>
<evidence type="ECO:0000256" key="2">
    <source>
        <dbReference type="ARBA" id="ARBA00022755"/>
    </source>
</evidence>
<protein>
    <recommendedName>
        <fullName evidence="4 5">N5-carboxyaminoimidazole ribonucleotide synthase</fullName>
        <shortName evidence="4 5">N5-CAIR synthase</shortName>
        <ecNumber evidence="4 5">6.3.4.18</ecNumber>
    </recommendedName>
    <alternativeName>
        <fullName evidence="4 5">5-(carboxyamino)imidazole ribonucleotide synthetase</fullName>
    </alternativeName>
</protein>
<dbReference type="InterPro" id="IPR011054">
    <property type="entry name" value="Rudment_hybrid_motif"/>
</dbReference>
<feature type="binding site" evidence="4">
    <location>
        <begin position="184"/>
        <end position="187"/>
    </location>
    <ligand>
        <name>ATP</name>
        <dbReference type="ChEBI" id="CHEBI:30616"/>
    </ligand>
</feature>
<keyword evidence="8" id="KW-1185">Reference proteome</keyword>
<dbReference type="SUPFAM" id="SSF51246">
    <property type="entry name" value="Rudiment single hybrid motif"/>
    <property type="match status" value="1"/>
</dbReference>
<dbReference type="GO" id="GO:0004638">
    <property type="term" value="F:phosphoribosylaminoimidazole carboxylase activity"/>
    <property type="evidence" value="ECO:0007669"/>
    <property type="project" value="InterPro"/>
</dbReference>
<dbReference type="NCBIfam" id="TIGR01161">
    <property type="entry name" value="purK"/>
    <property type="match status" value="1"/>
</dbReference>
<dbReference type="GO" id="GO:0005829">
    <property type="term" value="C:cytosol"/>
    <property type="evidence" value="ECO:0007669"/>
    <property type="project" value="TreeGrafter"/>
</dbReference>
<evidence type="ECO:0000313" key="7">
    <source>
        <dbReference type="EMBL" id="SDK18695.1"/>
    </source>
</evidence>
<comment type="subunit">
    <text evidence="4 5">Homodimer.</text>
</comment>
<evidence type="ECO:0000256" key="1">
    <source>
        <dbReference type="ARBA" id="ARBA00022741"/>
    </source>
</evidence>
<gene>
    <name evidence="4 5" type="primary">purK</name>
    <name evidence="7" type="ORF">SAMN05216216_1013</name>
</gene>
<dbReference type="Pfam" id="PF02222">
    <property type="entry name" value="ATP-grasp"/>
    <property type="match status" value="1"/>
</dbReference>
<dbReference type="InterPro" id="IPR040686">
    <property type="entry name" value="PurK_C"/>
</dbReference>
<feature type="binding site" evidence="4">
    <location>
        <position position="149"/>
    </location>
    <ligand>
        <name>ATP</name>
        <dbReference type="ChEBI" id="CHEBI:30616"/>
    </ligand>
</feature>
<dbReference type="Pfam" id="PF22660">
    <property type="entry name" value="RS_preATP-grasp-like"/>
    <property type="match status" value="1"/>
</dbReference>
<comment type="pathway">
    <text evidence="4 5">Purine metabolism; IMP biosynthesis via de novo pathway; 5-amino-1-(5-phospho-D-ribosyl)imidazole-4-carboxylate from 5-amino-1-(5-phospho-D-ribosyl)imidazole (N5-CAIR route): step 1/2.</text>
</comment>
<dbReference type="InterPro" id="IPR003135">
    <property type="entry name" value="ATP-grasp_carboxylate-amine"/>
</dbReference>
<dbReference type="GO" id="GO:0005524">
    <property type="term" value="F:ATP binding"/>
    <property type="evidence" value="ECO:0007669"/>
    <property type="project" value="UniProtKB-UniRule"/>
</dbReference>
<dbReference type="PROSITE" id="PS50975">
    <property type="entry name" value="ATP_GRASP"/>
    <property type="match status" value="1"/>
</dbReference>
<feature type="binding site" evidence="4">
    <location>
        <begin position="267"/>
        <end position="268"/>
    </location>
    <ligand>
        <name>ATP</name>
        <dbReference type="ChEBI" id="CHEBI:30616"/>
    </ligand>
</feature>
<evidence type="ECO:0000256" key="5">
    <source>
        <dbReference type="RuleBase" id="RU361200"/>
    </source>
</evidence>
<feature type="binding site" evidence="4">
    <location>
        <position position="109"/>
    </location>
    <ligand>
        <name>ATP</name>
        <dbReference type="ChEBI" id="CHEBI:30616"/>
    </ligand>
</feature>
<keyword evidence="2 4" id="KW-0658">Purine biosynthesis</keyword>
<proteinExistence type="inferred from homology"/>
<dbReference type="InterPro" id="IPR016185">
    <property type="entry name" value="PreATP-grasp_dom_sf"/>
</dbReference>
<keyword evidence="4 5" id="KW-0436">Ligase</keyword>
<dbReference type="STRING" id="576118.SAMN05216216_1013"/>
<name>A0A1G8ZWH6_9BACL</name>
<dbReference type="PANTHER" id="PTHR11609">
    <property type="entry name" value="PURINE BIOSYNTHESIS PROTEIN 6/7, PUR6/7"/>
    <property type="match status" value="1"/>
</dbReference>
<dbReference type="GO" id="GO:0034028">
    <property type="term" value="F:5-(carboxyamino)imidazole ribonucleotide synthase activity"/>
    <property type="evidence" value="ECO:0007669"/>
    <property type="project" value="UniProtKB-UniRule"/>
</dbReference>
<dbReference type="GO" id="GO:0006189">
    <property type="term" value="P:'de novo' IMP biosynthetic process"/>
    <property type="evidence" value="ECO:0007669"/>
    <property type="project" value="UniProtKB-UniRule"/>
</dbReference>
<dbReference type="EC" id="6.3.4.18" evidence="4 5"/>
<evidence type="ECO:0000313" key="8">
    <source>
        <dbReference type="Proteomes" id="UP000199008"/>
    </source>
</evidence>
<dbReference type="Gene3D" id="3.30.1490.20">
    <property type="entry name" value="ATP-grasp fold, A domain"/>
    <property type="match status" value="1"/>
</dbReference>
<evidence type="ECO:0000256" key="4">
    <source>
        <dbReference type="HAMAP-Rule" id="MF_01928"/>
    </source>
</evidence>
<dbReference type="HAMAP" id="MF_01928">
    <property type="entry name" value="PurK"/>
    <property type="match status" value="1"/>
</dbReference>
<sequence>MTLTDRIYPDQTIGIIGGGQLGKMLAQSALRMGYKVAVLDPSADAPASATSHLFINAAFDDEEALKALGDASDVITYEFENIDGPLLKEMVDKYYVPQGADTLLTLQNREDEKDAIRNSGAKVVPFVKVTNDEDVRAFAVHENYPVIVKTATGGYDGKGQYLIESEADLEEENIPYGDTEFIAEKYLDLEREVSLTVAKNVSGEEIIFPLQENLHRNQILYRTIAPSRVDYQKAAEEEVSRIMNKLHFTGVFTVEFFIDKAGVLYVNEIAPRPHNSAHHTIESCSISQFDAHILAVTNQPLPEIVQHKPAIMMNLLGQDLDRLDNDLFNHPEWHVHLYGKTGRKPERKMGHVTLLTDDIEAALNQLKTDFEKEQTI</sequence>
<dbReference type="Gene3D" id="3.30.470.20">
    <property type="entry name" value="ATP-grasp fold, B domain"/>
    <property type="match status" value="1"/>
</dbReference>
<dbReference type="SUPFAM" id="SSF52440">
    <property type="entry name" value="PreATP-grasp domain"/>
    <property type="match status" value="1"/>
</dbReference>
<dbReference type="Pfam" id="PF17769">
    <property type="entry name" value="PurK_C"/>
    <property type="match status" value="1"/>
</dbReference>
<feature type="binding site" evidence="4">
    <location>
        <begin position="154"/>
        <end position="160"/>
    </location>
    <ligand>
        <name>ATP</name>
        <dbReference type="ChEBI" id="CHEBI:30616"/>
    </ligand>
</feature>
<dbReference type="InterPro" id="IPR011761">
    <property type="entry name" value="ATP-grasp"/>
</dbReference>
<comment type="similarity">
    <text evidence="4 5">Belongs to the PurK/PurT family.</text>
</comment>
<dbReference type="NCBIfam" id="NF004679">
    <property type="entry name" value="PRK06019.1-5"/>
    <property type="match status" value="1"/>
</dbReference>
<dbReference type="InterPro" id="IPR005875">
    <property type="entry name" value="PurK"/>
</dbReference>
<dbReference type="Gene3D" id="3.40.50.20">
    <property type="match status" value="1"/>
</dbReference>
<comment type="catalytic activity">
    <reaction evidence="4 5">
        <text>5-amino-1-(5-phospho-beta-D-ribosyl)imidazole + hydrogencarbonate + ATP = 5-carboxyamino-1-(5-phospho-D-ribosyl)imidazole + ADP + phosphate + 2 H(+)</text>
        <dbReference type="Rhea" id="RHEA:19317"/>
        <dbReference type="ChEBI" id="CHEBI:15378"/>
        <dbReference type="ChEBI" id="CHEBI:17544"/>
        <dbReference type="ChEBI" id="CHEBI:30616"/>
        <dbReference type="ChEBI" id="CHEBI:43474"/>
        <dbReference type="ChEBI" id="CHEBI:58730"/>
        <dbReference type="ChEBI" id="CHEBI:137981"/>
        <dbReference type="ChEBI" id="CHEBI:456216"/>
        <dbReference type="EC" id="6.3.4.18"/>
    </reaction>
</comment>
<dbReference type="NCBIfam" id="NF004675">
    <property type="entry name" value="PRK06019.1-1"/>
    <property type="match status" value="1"/>
</dbReference>
<dbReference type="RefSeq" id="WP_092983556.1">
    <property type="nucleotide sequence ID" value="NZ_FNFY01000001.1"/>
</dbReference>
<organism evidence="7 8">
    <name type="scientific">Lacicoccus qingdaonensis</name>
    <dbReference type="NCBI Taxonomy" id="576118"/>
    <lineage>
        <taxon>Bacteria</taxon>
        <taxon>Bacillati</taxon>
        <taxon>Bacillota</taxon>
        <taxon>Bacilli</taxon>
        <taxon>Bacillales</taxon>
        <taxon>Salinicoccaceae</taxon>
        <taxon>Lacicoccus</taxon>
    </lineage>
</organism>
<dbReference type="GO" id="GO:0046872">
    <property type="term" value="F:metal ion binding"/>
    <property type="evidence" value="ECO:0007669"/>
    <property type="project" value="InterPro"/>
</dbReference>
<dbReference type="Proteomes" id="UP000199008">
    <property type="component" value="Unassembled WGS sequence"/>
</dbReference>